<dbReference type="Proteomes" id="UP000198224">
    <property type="component" value="Chromosome I"/>
</dbReference>
<organism evidence="1 2">
    <name type="scientific">Micromonospora chokoriensis</name>
    <dbReference type="NCBI Taxonomy" id="356851"/>
    <lineage>
        <taxon>Bacteria</taxon>
        <taxon>Bacillati</taxon>
        <taxon>Actinomycetota</taxon>
        <taxon>Actinomycetes</taxon>
        <taxon>Micromonosporales</taxon>
        <taxon>Micromonosporaceae</taxon>
        <taxon>Micromonospora</taxon>
    </lineage>
</organism>
<keyword evidence="2" id="KW-1185">Reference proteome</keyword>
<accession>A0A1C4UQQ6</accession>
<name>A0A1C4UQQ6_9ACTN</name>
<dbReference type="RefSeq" id="WP_088986560.1">
    <property type="nucleotide sequence ID" value="NZ_LT607409.1"/>
</dbReference>
<sequence>MGELTCQLSPLVFAELYYLLLADGNLGGELGERLGEIGCDLEWLEARAQDYDAKWCFDAPSLETEAADDLALPVEHSVLATWLLAGLRNTGLSDELSSNLVDAVQRRMDADAPQLDVRPQSLSPIIRGWTLGMVAGTLDPALPMVLAWYPADPHIRAAYKGLVEQVLHLQDIPEPWPELAGTALYVRTGGLAEALRPAPEPAAGGRKRGLQYSIDLLMVEAKPQAPPHVWDRLRSNWMNWVTRRNTLTHVKPSEDSTSTFEDHAAQVRTWYEIYPTVLGITQFTCQEVSLELQETIPPSLRTSDPWEYLQYDVKTTWD</sequence>
<proteinExistence type="predicted"/>
<dbReference type="EMBL" id="LT607409">
    <property type="protein sequence ID" value="SCE74020.1"/>
    <property type="molecule type" value="Genomic_DNA"/>
</dbReference>
<reference evidence="2" key="1">
    <citation type="submission" date="2016-06" db="EMBL/GenBank/DDBJ databases">
        <authorList>
            <person name="Varghese N."/>
            <person name="Submissions Spin"/>
        </authorList>
    </citation>
    <scope>NUCLEOTIDE SEQUENCE [LARGE SCALE GENOMIC DNA]</scope>
    <source>
        <strain evidence="2">DSM 45160</strain>
    </source>
</reference>
<dbReference type="AlphaFoldDB" id="A0A1C4UQQ6"/>
<evidence type="ECO:0000313" key="1">
    <source>
        <dbReference type="EMBL" id="SCE74020.1"/>
    </source>
</evidence>
<gene>
    <name evidence="1" type="ORF">GA0070612_0659</name>
</gene>
<evidence type="ECO:0000313" key="2">
    <source>
        <dbReference type="Proteomes" id="UP000198224"/>
    </source>
</evidence>
<protein>
    <submittedName>
        <fullName evidence="1">Uncharacterized protein</fullName>
    </submittedName>
</protein>